<proteinExistence type="inferred from homology"/>
<sequence length="336" mass="36422">MSGAPHEDGALVLYQHPPAWGLPTTCPRCLAAHALLRWGGLGSFQTDSGGNSAVSPTASLPALEDGEAFVGSFEGVRHHLRETRGRDLDAWLGDGARAQLAAFNALTEAQLCTATESALWLDQDNYQAVTKPVFVAAHAWFIGWRMADRRRHAARTARPAGATDESLLARGSEALQALSSQLKGPYLFGEQPTSLDATLLGQLLVHLYCPLPHHPLRDVIAELPNLVAFARRGAAECFGELPEPIVDGANGTAGAGNSAKGPRERPAKRTYTPAEQAFHETSRWYMIGIAVATTAFSVLSWQFTQDHYDFIQDQIATQLETQIDRLAEEAAEEDEE</sequence>
<dbReference type="SUPFAM" id="SSF47616">
    <property type="entry name" value="GST C-terminal domain-like"/>
    <property type="match status" value="1"/>
</dbReference>
<evidence type="ECO:0008006" key="12">
    <source>
        <dbReference type="Google" id="ProtNLM"/>
    </source>
</evidence>
<dbReference type="InterPro" id="IPR019564">
    <property type="entry name" value="Sam37/metaxin_N"/>
</dbReference>
<evidence type="ECO:0000256" key="3">
    <source>
        <dbReference type="ARBA" id="ARBA00022448"/>
    </source>
</evidence>
<protein>
    <recommendedName>
        <fullName evidence="12">Metaxin</fullName>
    </recommendedName>
</protein>
<name>A0A7S3BLQ8_9VIRI</name>
<dbReference type="Pfam" id="PF17171">
    <property type="entry name" value="GST_C_6"/>
    <property type="match status" value="1"/>
</dbReference>
<comment type="subcellular location">
    <subcellularLocation>
        <location evidence="1">Mitochondrion outer membrane</location>
    </subcellularLocation>
</comment>
<keyword evidence="4" id="KW-1000">Mitochondrion outer membrane</keyword>
<accession>A0A7S3BLQ8</accession>
<evidence type="ECO:0000256" key="6">
    <source>
        <dbReference type="ARBA" id="ARBA00023128"/>
    </source>
</evidence>
<dbReference type="InterPro" id="IPR050931">
    <property type="entry name" value="Mito_Protein_Transport_Metaxin"/>
</dbReference>
<evidence type="ECO:0000256" key="1">
    <source>
        <dbReference type="ARBA" id="ARBA00004294"/>
    </source>
</evidence>
<dbReference type="InterPro" id="IPR033468">
    <property type="entry name" value="Metaxin_GST"/>
</dbReference>
<evidence type="ECO:0000259" key="9">
    <source>
        <dbReference type="Pfam" id="PF10568"/>
    </source>
</evidence>
<evidence type="ECO:0000256" key="4">
    <source>
        <dbReference type="ARBA" id="ARBA00022787"/>
    </source>
</evidence>
<dbReference type="CDD" id="cd03193">
    <property type="entry name" value="GST_C_Metaxin"/>
    <property type="match status" value="1"/>
</dbReference>
<dbReference type="GO" id="GO:0015031">
    <property type="term" value="P:protein transport"/>
    <property type="evidence" value="ECO:0007669"/>
    <property type="project" value="UniProtKB-KW"/>
</dbReference>
<dbReference type="PANTHER" id="PTHR12289:SF41">
    <property type="entry name" value="FAILED AXON CONNECTIONS-RELATED"/>
    <property type="match status" value="1"/>
</dbReference>
<gene>
    <name evidence="11" type="ORF">PSIN1315_LOCUS6398</name>
</gene>
<keyword evidence="6" id="KW-0496">Mitochondrion</keyword>
<dbReference type="EMBL" id="HBHY01009936">
    <property type="protein sequence ID" value="CAE0137418.1"/>
    <property type="molecule type" value="Transcribed_RNA"/>
</dbReference>
<dbReference type="InterPro" id="IPR036282">
    <property type="entry name" value="Glutathione-S-Trfase_C_sf"/>
</dbReference>
<keyword evidence="3" id="KW-0813">Transport</keyword>
<feature type="region of interest" description="Disordered" evidence="8">
    <location>
        <begin position="249"/>
        <end position="271"/>
    </location>
</feature>
<evidence type="ECO:0000256" key="5">
    <source>
        <dbReference type="ARBA" id="ARBA00022927"/>
    </source>
</evidence>
<feature type="domain" description="Mitochondrial outer membrane transport complex Sam37/metaxin N-terminal" evidence="9">
    <location>
        <begin position="29"/>
        <end position="149"/>
    </location>
</feature>
<dbReference type="CDD" id="cd03054">
    <property type="entry name" value="GST_N_Metaxin"/>
    <property type="match status" value="1"/>
</dbReference>
<comment type="similarity">
    <text evidence="2">Belongs to the metaxin family.</text>
</comment>
<feature type="domain" description="Metaxin glutathione S-transferase" evidence="10">
    <location>
        <begin position="172"/>
        <end position="232"/>
    </location>
</feature>
<dbReference type="GO" id="GO:0006626">
    <property type="term" value="P:protein targeting to mitochondrion"/>
    <property type="evidence" value="ECO:0007669"/>
    <property type="project" value="TreeGrafter"/>
</dbReference>
<reference evidence="11" key="1">
    <citation type="submission" date="2021-01" db="EMBL/GenBank/DDBJ databases">
        <authorList>
            <person name="Corre E."/>
            <person name="Pelletier E."/>
            <person name="Niang G."/>
            <person name="Scheremetjew M."/>
            <person name="Finn R."/>
            <person name="Kale V."/>
            <person name="Holt S."/>
            <person name="Cochrane G."/>
            <person name="Meng A."/>
            <person name="Brown T."/>
            <person name="Cohen L."/>
        </authorList>
    </citation>
    <scope>NUCLEOTIDE SEQUENCE</scope>
    <source>
        <strain evidence="11">RCC927</strain>
    </source>
</reference>
<feature type="compositionally biased region" description="Low complexity" evidence="8">
    <location>
        <begin position="249"/>
        <end position="260"/>
    </location>
</feature>
<organism evidence="11">
    <name type="scientific">Prasinoderma singulare</name>
    <dbReference type="NCBI Taxonomy" id="676789"/>
    <lineage>
        <taxon>Eukaryota</taxon>
        <taxon>Viridiplantae</taxon>
        <taxon>Prasinodermophyta</taxon>
        <taxon>Prasinodermophyceae</taxon>
        <taxon>Prasinodermales</taxon>
        <taxon>Prasinodermaceae</taxon>
        <taxon>Prasinoderma</taxon>
    </lineage>
</organism>
<dbReference type="PANTHER" id="PTHR12289">
    <property type="entry name" value="METAXIN RELATED"/>
    <property type="match status" value="1"/>
</dbReference>
<keyword evidence="7" id="KW-0472">Membrane</keyword>
<evidence type="ECO:0000256" key="7">
    <source>
        <dbReference type="ARBA" id="ARBA00023136"/>
    </source>
</evidence>
<keyword evidence="5" id="KW-0653">Protein transport</keyword>
<dbReference type="AlphaFoldDB" id="A0A7S3BLQ8"/>
<evidence type="ECO:0000256" key="8">
    <source>
        <dbReference type="SAM" id="MobiDB-lite"/>
    </source>
</evidence>
<evidence type="ECO:0000256" key="2">
    <source>
        <dbReference type="ARBA" id="ARBA00009170"/>
    </source>
</evidence>
<evidence type="ECO:0000313" key="11">
    <source>
        <dbReference type="EMBL" id="CAE0137418.1"/>
    </source>
</evidence>
<dbReference type="GO" id="GO:0001401">
    <property type="term" value="C:SAM complex"/>
    <property type="evidence" value="ECO:0007669"/>
    <property type="project" value="InterPro"/>
</dbReference>
<dbReference type="Pfam" id="PF10568">
    <property type="entry name" value="Tom37"/>
    <property type="match status" value="1"/>
</dbReference>
<evidence type="ECO:0000259" key="10">
    <source>
        <dbReference type="Pfam" id="PF17171"/>
    </source>
</evidence>